<dbReference type="InterPro" id="IPR013760">
    <property type="entry name" value="Topo_IIA-like_dom_sf"/>
</dbReference>
<dbReference type="Gene3D" id="3.90.199.10">
    <property type="entry name" value="Topoisomerase II, domain 5"/>
    <property type="match status" value="1"/>
</dbReference>
<evidence type="ECO:0000256" key="7">
    <source>
        <dbReference type="ARBA" id="ARBA00023029"/>
    </source>
</evidence>
<comment type="caution">
    <text evidence="10">Lacks conserved residue(s) required for the propagation of feature annotation.</text>
</comment>
<dbReference type="FunFam" id="1.10.268.10:FF:000006">
    <property type="entry name" value="DNA topoisomerase 2"/>
    <property type="match status" value="1"/>
</dbReference>
<dbReference type="PANTHER" id="PTHR10169">
    <property type="entry name" value="DNA TOPOISOMERASE/GYRASE"/>
    <property type="match status" value="1"/>
</dbReference>
<dbReference type="InterPro" id="IPR050634">
    <property type="entry name" value="DNA_Topoisomerase_II"/>
</dbReference>
<evidence type="ECO:0000256" key="9">
    <source>
        <dbReference type="ARBA" id="ARBA00023235"/>
    </source>
</evidence>
<dbReference type="PRINTS" id="PR01158">
    <property type="entry name" value="TOPISMRASEII"/>
</dbReference>
<dbReference type="GO" id="GO:0006265">
    <property type="term" value="P:DNA topological change"/>
    <property type="evidence" value="ECO:0007669"/>
    <property type="project" value="InterPro"/>
</dbReference>
<evidence type="ECO:0000256" key="5">
    <source>
        <dbReference type="ARBA" id="ARBA00022741"/>
    </source>
</evidence>
<dbReference type="InterPro" id="IPR001154">
    <property type="entry name" value="TopoII_euk"/>
</dbReference>
<evidence type="ECO:0000256" key="2">
    <source>
        <dbReference type="ARBA" id="ARBA00001946"/>
    </source>
</evidence>
<evidence type="ECO:0000256" key="12">
    <source>
        <dbReference type="SAM" id="MobiDB-lite"/>
    </source>
</evidence>
<sequence length="449" mass="50621">MMEPMHPWYRGFTGSIEKTASKEAGSTYTISGNIEVVNETMLKVTELPVRRWTQDYKEFLVSVSEGNNKAINPFITEFREHSDDTTVDFKIILSNENMLMAKQEGLLKKFKLTTTISTSNMHLFDPNGVIKKYDTPEQILEEFFPLRLEFYEKRKNILLDNLEEELLKLENRVRFILGVVSGEIIVNNRKRADLFLELQHKGFTPFPKKTKSIELAVAGATHDTEDTEDNVVLAKGVRASDYDYLLSMAIGSLTLEKVQELCADKDKLNQEVDDLRKATPKSMWIKDLDALERELNEQDASDAVAEKARKELKSKVMNEVATKPGRQAPKNPRKNAKNANNAVVVTETIGGSASSAMETDNVPVVMKPKGRAASKKAPSRKEKTSTLDDGDDEDDIELPELRERLAAYNLESYSGQTAVESSFPLIKLLSITVIRTLLPTMRGSKLFDF</sequence>
<keyword evidence="11" id="KW-0175">Coiled coil</keyword>
<evidence type="ECO:0000256" key="8">
    <source>
        <dbReference type="ARBA" id="ARBA00023125"/>
    </source>
</evidence>
<dbReference type="GO" id="GO:0003677">
    <property type="term" value="F:DNA binding"/>
    <property type="evidence" value="ECO:0007669"/>
    <property type="project" value="UniProtKB-UniRule"/>
</dbReference>
<feature type="domain" description="Topo IIA-type catalytic" evidence="13">
    <location>
        <begin position="1"/>
        <end position="288"/>
    </location>
</feature>
<dbReference type="InterPro" id="IPR013758">
    <property type="entry name" value="Topo_IIA_A/C_ab"/>
</dbReference>
<reference evidence="14 15" key="1">
    <citation type="journal article" date="2020" name="Nat. Commun.">
        <title>Genome of Tripterygium wilfordii and identification of cytochrome P450 involved in triptolide biosynthesis.</title>
        <authorList>
            <person name="Tu L."/>
            <person name="Su P."/>
            <person name="Zhang Z."/>
            <person name="Gao L."/>
            <person name="Wang J."/>
            <person name="Hu T."/>
            <person name="Zhou J."/>
            <person name="Zhang Y."/>
            <person name="Zhao Y."/>
            <person name="Liu Y."/>
            <person name="Song Y."/>
            <person name="Tong Y."/>
            <person name="Lu Y."/>
            <person name="Yang J."/>
            <person name="Xu C."/>
            <person name="Jia M."/>
            <person name="Peters R.J."/>
            <person name="Huang L."/>
            <person name="Gao W."/>
        </authorList>
    </citation>
    <scope>NUCLEOTIDE SEQUENCE [LARGE SCALE GENOMIC DNA]</scope>
    <source>
        <strain evidence="15">cv. XIE 37</strain>
        <tissue evidence="14">Leaf</tissue>
    </source>
</reference>
<comment type="cofactor">
    <cofactor evidence="2">
        <name>Mg(2+)</name>
        <dbReference type="ChEBI" id="CHEBI:18420"/>
    </cofactor>
</comment>
<dbReference type="EMBL" id="JAAARO010000014">
    <property type="protein sequence ID" value="KAF5736454.1"/>
    <property type="molecule type" value="Genomic_DNA"/>
</dbReference>
<feature type="compositionally biased region" description="Basic residues" evidence="12">
    <location>
        <begin position="368"/>
        <end position="378"/>
    </location>
</feature>
<dbReference type="SUPFAM" id="SSF56719">
    <property type="entry name" value="Type II DNA topoisomerase"/>
    <property type="match status" value="1"/>
</dbReference>
<organism evidence="14 15">
    <name type="scientific">Tripterygium wilfordii</name>
    <name type="common">Thunder God vine</name>
    <dbReference type="NCBI Taxonomy" id="458696"/>
    <lineage>
        <taxon>Eukaryota</taxon>
        <taxon>Viridiplantae</taxon>
        <taxon>Streptophyta</taxon>
        <taxon>Embryophyta</taxon>
        <taxon>Tracheophyta</taxon>
        <taxon>Spermatophyta</taxon>
        <taxon>Magnoliopsida</taxon>
        <taxon>eudicotyledons</taxon>
        <taxon>Gunneridae</taxon>
        <taxon>Pentapetalae</taxon>
        <taxon>rosids</taxon>
        <taxon>fabids</taxon>
        <taxon>Celastrales</taxon>
        <taxon>Celastraceae</taxon>
        <taxon>Tripterygium</taxon>
    </lineage>
</organism>
<dbReference type="GO" id="GO:0003918">
    <property type="term" value="F:DNA topoisomerase type II (double strand cut, ATP-hydrolyzing) activity"/>
    <property type="evidence" value="ECO:0007669"/>
    <property type="project" value="UniProtKB-EC"/>
</dbReference>
<comment type="catalytic activity">
    <reaction evidence="1">
        <text>ATP-dependent breakage, passage and rejoining of double-stranded DNA.</text>
        <dbReference type="EC" id="5.6.2.2"/>
    </reaction>
</comment>
<dbReference type="GO" id="GO:0005634">
    <property type="term" value="C:nucleus"/>
    <property type="evidence" value="ECO:0007669"/>
    <property type="project" value="TreeGrafter"/>
</dbReference>
<dbReference type="EC" id="5.6.2.2" evidence="4"/>
<dbReference type="SMART" id="SM00434">
    <property type="entry name" value="TOP4c"/>
    <property type="match status" value="1"/>
</dbReference>
<feature type="region of interest" description="Disordered" evidence="12">
    <location>
        <begin position="367"/>
        <end position="395"/>
    </location>
</feature>
<dbReference type="PROSITE" id="PS52040">
    <property type="entry name" value="TOPO_IIA"/>
    <property type="match status" value="1"/>
</dbReference>
<gene>
    <name evidence="14" type="ORF">HS088_TW14G00596</name>
</gene>
<keyword evidence="9 14" id="KW-0413">Isomerase</keyword>
<dbReference type="InParanoid" id="A0A7J7CQX4"/>
<evidence type="ECO:0000256" key="3">
    <source>
        <dbReference type="ARBA" id="ARBA00011080"/>
    </source>
</evidence>
<dbReference type="GO" id="GO:0000712">
    <property type="term" value="P:resolution of meiotic recombination intermediates"/>
    <property type="evidence" value="ECO:0007669"/>
    <property type="project" value="TreeGrafter"/>
</dbReference>
<keyword evidence="8 10" id="KW-0238">DNA-binding</keyword>
<dbReference type="GO" id="GO:0005524">
    <property type="term" value="F:ATP binding"/>
    <property type="evidence" value="ECO:0007669"/>
    <property type="project" value="UniProtKB-KW"/>
</dbReference>
<feature type="coiled-coil region" evidence="11">
    <location>
        <begin position="148"/>
        <end position="179"/>
    </location>
</feature>
<proteinExistence type="inferred from homology"/>
<feature type="coiled-coil region" evidence="11">
    <location>
        <begin position="258"/>
        <end position="308"/>
    </location>
</feature>
<evidence type="ECO:0000256" key="6">
    <source>
        <dbReference type="ARBA" id="ARBA00022840"/>
    </source>
</evidence>
<comment type="caution">
    <text evidence="14">The sequence shown here is derived from an EMBL/GenBank/DDBJ whole genome shotgun (WGS) entry which is preliminary data.</text>
</comment>
<keyword evidence="6" id="KW-0067">ATP-binding</keyword>
<protein>
    <recommendedName>
        <fullName evidence="4">DNA topoisomerase (ATP-hydrolyzing)</fullName>
        <ecNumber evidence="4">5.6.2.2</ecNumber>
    </recommendedName>
</protein>
<dbReference type="GO" id="GO:0000819">
    <property type="term" value="P:sister chromatid segregation"/>
    <property type="evidence" value="ECO:0007669"/>
    <property type="project" value="TreeGrafter"/>
</dbReference>
<keyword evidence="7" id="KW-0799">Topoisomerase</keyword>
<dbReference type="Pfam" id="PF00521">
    <property type="entry name" value="DNA_topoisoIV"/>
    <property type="match status" value="1"/>
</dbReference>
<evidence type="ECO:0000256" key="1">
    <source>
        <dbReference type="ARBA" id="ARBA00000185"/>
    </source>
</evidence>
<evidence type="ECO:0000313" key="15">
    <source>
        <dbReference type="Proteomes" id="UP000593562"/>
    </source>
</evidence>
<evidence type="ECO:0000259" key="13">
    <source>
        <dbReference type="PROSITE" id="PS52040"/>
    </source>
</evidence>
<dbReference type="AlphaFoldDB" id="A0A7J7CQX4"/>
<evidence type="ECO:0000256" key="11">
    <source>
        <dbReference type="SAM" id="Coils"/>
    </source>
</evidence>
<dbReference type="FunFam" id="3.30.1360.40:FF:000003">
    <property type="entry name" value="DNA topoisomerase 2"/>
    <property type="match status" value="1"/>
</dbReference>
<comment type="similarity">
    <text evidence="3">Belongs to the type II topoisomerase family.</text>
</comment>
<dbReference type="InterPro" id="IPR013757">
    <property type="entry name" value="Topo_IIA_A_a_sf"/>
</dbReference>
<dbReference type="PANTHER" id="PTHR10169:SF38">
    <property type="entry name" value="DNA TOPOISOMERASE 2"/>
    <property type="match status" value="1"/>
</dbReference>
<keyword evidence="15" id="KW-1185">Reference proteome</keyword>
<evidence type="ECO:0000313" key="14">
    <source>
        <dbReference type="EMBL" id="KAF5736454.1"/>
    </source>
</evidence>
<dbReference type="Gene3D" id="1.10.268.10">
    <property type="entry name" value="Topoisomerase, domain 3"/>
    <property type="match status" value="1"/>
</dbReference>
<name>A0A7J7CQX4_TRIWF</name>
<dbReference type="InterPro" id="IPR002205">
    <property type="entry name" value="Topo_IIA_dom_A"/>
</dbReference>
<dbReference type="Gene3D" id="3.30.1360.40">
    <property type="match status" value="1"/>
</dbReference>
<dbReference type="Proteomes" id="UP000593562">
    <property type="component" value="Unassembled WGS sequence"/>
</dbReference>
<accession>A0A7J7CQX4</accession>
<keyword evidence="5" id="KW-0547">Nucleotide-binding</keyword>
<feature type="region of interest" description="Disordered" evidence="12">
    <location>
        <begin position="322"/>
        <end position="341"/>
    </location>
</feature>
<evidence type="ECO:0000256" key="10">
    <source>
        <dbReference type="PROSITE-ProRule" id="PRU01384"/>
    </source>
</evidence>
<evidence type="ECO:0000256" key="4">
    <source>
        <dbReference type="ARBA" id="ARBA00012895"/>
    </source>
</evidence>